<dbReference type="AlphaFoldDB" id="B4RIU9"/>
<name>B4RIU9_NEIG2</name>
<accession>B4RIU9</accession>
<evidence type="ECO:0000313" key="1">
    <source>
        <dbReference type="EMBL" id="ACF28906.1"/>
    </source>
</evidence>
<protein>
    <submittedName>
        <fullName evidence="1">Uncharacterized protein</fullName>
    </submittedName>
</protein>
<proteinExistence type="predicted"/>
<evidence type="ECO:0000313" key="2">
    <source>
        <dbReference type="Proteomes" id="UP000002564"/>
    </source>
</evidence>
<gene>
    <name evidence="1" type="ordered locus">NGK_0210</name>
</gene>
<sequence length="53" mass="5670">MSKRGNRNLLSEGGTLVPPFRFQTAYGGLNSNRYSLASPCLTICTVCGFVALS</sequence>
<dbReference type="EMBL" id="CP001050">
    <property type="protein sequence ID" value="ACF28906.1"/>
    <property type="molecule type" value="Genomic_DNA"/>
</dbReference>
<reference evidence="1 2" key="1">
    <citation type="journal article" date="2008" name="J. Bacteriol.">
        <title>Complete genome sequence of Neisseria gonorrhoeae NCCP11945.</title>
        <authorList>
            <person name="Chung G.T."/>
            <person name="Yoo J.S."/>
            <person name="Oh H.B."/>
            <person name="Lee Y.S."/>
            <person name="Cha S.H."/>
            <person name="Kim S.J."/>
            <person name="Yoo C.K."/>
        </authorList>
    </citation>
    <scope>NUCLEOTIDE SEQUENCE [LARGE SCALE GENOMIC DNA]</scope>
    <source>
        <strain evidence="1 2">NCCP11945</strain>
    </source>
</reference>
<dbReference type="HOGENOM" id="CLU_3063802_0_0_4"/>
<organism evidence="1 2">
    <name type="scientific">Neisseria gonorrhoeae (strain NCCP11945)</name>
    <dbReference type="NCBI Taxonomy" id="521006"/>
    <lineage>
        <taxon>Bacteria</taxon>
        <taxon>Pseudomonadati</taxon>
        <taxon>Pseudomonadota</taxon>
        <taxon>Betaproteobacteria</taxon>
        <taxon>Neisseriales</taxon>
        <taxon>Neisseriaceae</taxon>
        <taxon>Neisseria</taxon>
    </lineage>
</organism>
<dbReference type="KEGG" id="ngk:NGK_0210"/>
<dbReference type="Proteomes" id="UP000002564">
    <property type="component" value="Chromosome"/>
</dbReference>